<sequence>MNYRKAFREALRFFPSNLILVEGVRSPDGIARSSNLAAAWEQAEVQTKNWSVWHQLAVWAVGCALQRLVREEGEKGCQFVRKEMLDYKYAEYKFAESLLTPNTWFPRHIKRAYRRDRFLRGLPRFSEGRAKNEQ</sequence>
<gene>
    <name evidence="1" type="ORF">RGQ30_21890</name>
</gene>
<evidence type="ECO:0000313" key="2">
    <source>
        <dbReference type="Proteomes" id="UP001329151"/>
    </source>
</evidence>
<keyword evidence="2" id="KW-1185">Reference proteome</keyword>
<dbReference type="Proteomes" id="UP001329151">
    <property type="component" value="Chromosome"/>
</dbReference>
<protein>
    <submittedName>
        <fullName evidence="1">Uncharacterized protein</fullName>
    </submittedName>
</protein>
<reference evidence="1 2" key="1">
    <citation type="submission" date="2023-10" db="EMBL/GenBank/DDBJ databases">
        <title>Complete Genome Sequence of Limnobacter thiooxidans CS-K2T, Isolated from freshwater lake sediments in Bavaria, Germany.</title>
        <authorList>
            <person name="Naruki M."/>
            <person name="Watanabe A."/>
            <person name="Warashina T."/>
            <person name="Morita T."/>
            <person name="Arakawa K."/>
        </authorList>
    </citation>
    <scope>NUCLEOTIDE SEQUENCE [LARGE SCALE GENOMIC DNA]</scope>
    <source>
        <strain evidence="1 2">CS-K2</strain>
    </source>
</reference>
<dbReference type="EMBL" id="AP028947">
    <property type="protein sequence ID" value="BET26688.1"/>
    <property type="molecule type" value="Genomic_DNA"/>
</dbReference>
<evidence type="ECO:0000313" key="1">
    <source>
        <dbReference type="EMBL" id="BET26688.1"/>
    </source>
</evidence>
<name>A0AA86J0B5_9BURK</name>
<organism evidence="1 2">
    <name type="scientific">Limnobacter thiooxidans</name>
    <dbReference type="NCBI Taxonomy" id="131080"/>
    <lineage>
        <taxon>Bacteria</taxon>
        <taxon>Pseudomonadati</taxon>
        <taxon>Pseudomonadota</taxon>
        <taxon>Betaproteobacteria</taxon>
        <taxon>Burkholderiales</taxon>
        <taxon>Burkholderiaceae</taxon>
        <taxon>Limnobacter</taxon>
    </lineage>
</organism>
<dbReference type="AlphaFoldDB" id="A0AA86J0B5"/>
<accession>A0AA86J0B5</accession>
<dbReference type="RefSeq" id="WP_130555860.1">
    <property type="nucleotide sequence ID" value="NZ_AP028947.1"/>
</dbReference>
<dbReference type="KEGG" id="lto:RGQ30_21890"/>
<proteinExistence type="predicted"/>